<dbReference type="PANTHER" id="PTHR30627">
    <property type="entry name" value="PEPTIDOGLYCAN D,D-TRANSPEPTIDASE"/>
    <property type="match status" value="1"/>
</dbReference>
<dbReference type="GO" id="GO:0071555">
    <property type="term" value="P:cell wall organization"/>
    <property type="evidence" value="ECO:0007669"/>
    <property type="project" value="TreeGrafter"/>
</dbReference>
<dbReference type="Pfam" id="PF00905">
    <property type="entry name" value="Transpeptidase"/>
    <property type="match status" value="1"/>
</dbReference>
<dbReference type="GO" id="GO:0046677">
    <property type="term" value="P:response to antibiotic"/>
    <property type="evidence" value="ECO:0007669"/>
    <property type="project" value="UniProtKB-UniRule"/>
</dbReference>
<feature type="active site" description="Acyl-ester intermediate" evidence="7">
    <location>
        <position position="73"/>
    </location>
</feature>
<dbReference type="InterPro" id="IPR001460">
    <property type="entry name" value="PCN-bd_Tpept"/>
</dbReference>
<dbReference type="EMBL" id="MGFH01000047">
    <property type="protein sequence ID" value="OGM07267.1"/>
    <property type="molecule type" value="Genomic_DNA"/>
</dbReference>
<sequence length="277" mass="31039">MITKCIKTIILAFSVYLLLQPSFAAAANDFKPIDMSNFFGRHKSASFVLYNCATDKYYIHNSEYVGKRYSPCSSFKILNSLIGLETGVIKNENHVIEWDGKDGRLKIWNQDHTLASAIKNSVVWYYQTLAKSVGEKRMKKFVEAAEYGNMDISGGLTKFWLHGSEGTLKISALEQVEFLKKFVDEKLPFSKKNIRIVKKIIELQAGENYSLSGKTGSGMENGRHVCGWFVGTVKTTKTVYVFATLIAADLKTEDSPALGSVAKKITMNILKSMEIIK</sequence>
<evidence type="ECO:0000256" key="3">
    <source>
        <dbReference type="ARBA" id="ARBA00012865"/>
    </source>
</evidence>
<dbReference type="GO" id="GO:0008800">
    <property type="term" value="F:beta-lactamase activity"/>
    <property type="evidence" value="ECO:0007669"/>
    <property type="project" value="UniProtKB-UniRule"/>
</dbReference>
<evidence type="ECO:0000313" key="11">
    <source>
        <dbReference type="EMBL" id="OGM07267.1"/>
    </source>
</evidence>
<dbReference type="Gene3D" id="3.40.710.10">
    <property type="entry name" value="DD-peptidase/beta-lactamase superfamily"/>
    <property type="match status" value="1"/>
</dbReference>
<evidence type="ECO:0000256" key="6">
    <source>
        <dbReference type="ARBA" id="ARBA00023251"/>
    </source>
</evidence>
<reference evidence="11 12" key="1">
    <citation type="journal article" date="2016" name="Nat. Commun.">
        <title>Thousands of microbial genomes shed light on interconnected biogeochemical processes in an aquifer system.</title>
        <authorList>
            <person name="Anantharaman K."/>
            <person name="Brown C.T."/>
            <person name="Hug L.A."/>
            <person name="Sharon I."/>
            <person name="Castelle C.J."/>
            <person name="Probst A.J."/>
            <person name="Thomas B.C."/>
            <person name="Singh A."/>
            <person name="Wilkins M.J."/>
            <person name="Karaoz U."/>
            <person name="Brodie E.L."/>
            <person name="Williams K.H."/>
            <person name="Hubbard S.S."/>
            <person name="Banfield J.F."/>
        </authorList>
    </citation>
    <scope>NUCLEOTIDE SEQUENCE [LARGE SCALE GENOMIC DNA]</scope>
</reference>
<feature type="chain" id="PRO_5009533622" description="Beta-lactamase" evidence="9">
    <location>
        <begin position="27"/>
        <end position="277"/>
    </location>
</feature>
<dbReference type="PANTHER" id="PTHR30627:SF6">
    <property type="entry name" value="BETA-LACTAMASE YBXI-RELATED"/>
    <property type="match status" value="1"/>
</dbReference>
<evidence type="ECO:0000256" key="7">
    <source>
        <dbReference type="PIRSR" id="PIRSR602137-50"/>
    </source>
</evidence>
<dbReference type="STRING" id="1817813.A2008_00095"/>
<keyword evidence="4 9" id="KW-0732">Signal</keyword>
<evidence type="ECO:0000313" key="12">
    <source>
        <dbReference type="Proteomes" id="UP000178735"/>
    </source>
</evidence>
<feature type="modified residue" description="N6-carboxylysine" evidence="7">
    <location>
        <position position="76"/>
    </location>
</feature>
<dbReference type="PROSITE" id="PS00337">
    <property type="entry name" value="BETA_LACTAMASE_D"/>
    <property type="match status" value="1"/>
</dbReference>
<evidence type="ECO:0000256" key="4">
    <source>
        <dbReference type="ARBA" id="ARBA00022729"/>
    </source>
</evidence>
<protein>
    <recommendedName>
        <fullName evidence="3 8">Beta-lactamase</fullName>
        <ecNumber evidence="3 8">3.5.2.6</ecNumber>
    </recommendedName>
</protein>
<comment type="similarity">
    <text evidence="2 8">Belongs to the class-D beta-lactamase family.</text>
</comment>
<feature type="domain" description="Penicillin-binding protein transpeptidase" evidence="10">
    <location>
        <begin position="47"/>
        <end position="265"/>
    </location>
</feature>
<name>A0A1F7WX92_9BACT</name>
<gene>
    <name evidence="11" type="ORF">A2008_00095</name>
</gene>
<evidence type="ECO:0000256" key="1">
    <source>
        <dbReference type="ARBA" id="ARBA00001526"/>
    </source>
</evidence>
<comment type="catalytic activity">
    <reaction evidence="1 8">
        <text>a beta-lactam + H2O = a substituted beta-amino acid</text>
        <dbReference type="Rhea" id="RHEA:20401"/>
        <dbReference type="ChEBI" id="CHEBI:15377"/>
        <dbReference type="ChEBI" id="CHEBI:35627"/>
        <dbReference type="ChEBI" id="CHEBI:140347"/>
        <dbReference type="EC" id="3.5.2.6"/>
    </reaction>
</comment>
<dbReference type="InterPro" id="IPR002137">
    <property type="entry name" value="Beta-lactam_class-D_AS"/>
</dbReference>
<dbReference type="InterPro" id="IPR012338">
    <property type="entry name" value="Beta-lactam/transpept-like"/>
</dbReference>
<evidence type="ECO:0000256" key="8">
    <source>
        <dbReference type="RuleBase" id="RU361140"/>
    </source>
</evidence>
<keyword evidence="5 8" id="KW-0378">Hydrolase</keyword>
<dbReference type="Proteomes" id="UP000178735">
    <property type="component" value="Unassembled WGS sequence"/>
</dbReference>
<dbReference type="SUPFAM" id="SSF56601">
    <property type="entry name" value="beta-lactamase/transpeptidase-like"/>
    <property type="match status" value="1"/>
</dbReference>
<evidence type="ECO:0000259" key="10">
    <source>
        <dbReference type="Pfam" id="PF00905"/>
    </source>
</evidence>
<evidence type="ECO:0000256" key="2">
    <source>
        <dbReference type="ARBA" id="ARBA00007898"/>
    </source>
</evidence>
<dbReference type="AlphaFoldDB" id="A0A1F7WX92"/>
<proteinExistence type="inferred from homology"/>
<dbReference type="GO" id="GO:0008658">
    <property type="term" value="F:penicillin binding"/>
    <property type="evidence" value="ECO:0007669"/>
    <property type="project" value="InterPro"/>
</dbReference>
<keyword evidence="6 8" id="KW-0046">Antibiotic resistance</keyword>
<feature type="signal peptide" evidence="9">
    <location>
        <begin position="1"/>
        <end position="26"/>
    </location>
</feature>
<dbReference type="EC" id="3.5.2.6" evidence="3 8"/>
<evidence type="ECO:0000256" key="5">
    <source>
        <dbReference type="ARBA" id="ARBA00022801"/>
    </source>
</evidence>
<organism evidence="11 12">
    <name type="scientific">Candidatus Wallbacteria bacterium GWC2_49_35</name>
    <dbReference type="NCBI Taxonomy" id="1817813"/>
    <lineage>
        <taxon>Bacteria</taxon>
        <taxon>Candidatus Walliibacteriota</taxon>
    </lineage>
</organism>
<accession>A0A1F7WX92</accession>
<comment type="caution">
    <text evidence="11">The sequence shown here is derived from an EMBL/GenBank/DDBJ whole genome shotgun (WGS) entry which is preliminary data.</text>
</comment>
<dbReference type="InterPro" id="IPR050515">
    <property type="entry name" value="Beta-lactam/transpept"/>
</dbReference>
<dbReference type="GO" id="GO:0005886">
    <property type="term" value="C:plasma membrane"/>
    <property type="evidence" value="ECO:0007669"/>
    <property type="project" value="TreeGrafter"/>
</dbReference>
<evidence type="ECO:0000256" key="9">
    <source>
        <dbReference type="SAM" id="SignalP"/>
    </source>
</evidence>
<dbReference type="GO" id="GO:0017001">
    <property type="term" value="P:antibiotic catabolic process"/>
    <property type="evidence" value="ECO:0007669"/>
    <property type="project" value="InterPro"/>
</dbReference>